<dbReference type="Proteomes" id="UP000807825">
    <property type="component" value="Unassembled WGS sequence"/>
</dbReference>
<evidence type="ECO:0000256" key="2">
    <source>
        <dbReference type="ARBA" id="ARBA00022485"/>
    </source>
</evidence>
<accession>A0A9D6Z2C4</accession>
<protein>
    <submittedName>
        <fullName evidence="9">Iron-sulfur cluster-binding protein</fullName>
    </submittedName>
</protein>
<comment type="caution">
    <text evidence="9">The sequence shown here is derived from an EMBL/GenBank/DDBJ whole genome shotgun (WGS) entry which is preliminary data.</text>
</comment>
<dbReference type="InterPro" id="IPR009051">
    <property type="entry name" value="Helical_ferredxn"/>
</dbReference>
<dbReference type="GO" id="GO:0006089">
    <property type="term" value="P:lactate metabolic process"/>
    <property type="evidence" value="ECO:0007669"/>
    <property type="project" value="InterPro"/>
</dbReference>
<dbReference type="InterPro" id="IPR004452">
    <property type="entry name" value="LutB/LldF"/>
</dbReference>
<sequence>MTSTATSIPFRANAAEALSNSPLRAAMRNATETFAKKRTEATASLPIEEWRTQASDTRLRVLENLGEYVDRFSANAVRAGAKVYRADNAESAVSIVGSILKDRAVQKVVKSKSMVTEEIHLNKYLETLGFKIVETDLGEYIIQIAGEGPSHIIVPAIHKDRKQVGRLFSEKLGCEYTEDPAALTKIAKKILRDEFLSAKAAISGANFAVADSGSLVIFTNEGNGRMCTTLPPLHIAVLSIEKMIPSLADLPKFMRLLPRSATGQMLTTYMSVITGTRKAGESTGAEELHIVLVDNGRTKIVAGEYREMLKCIRCGACLNACPVYRLVGGHAYGATYPGPMGIVLTTLLEGMEKAHPLLDATTLCGACGDVCPVKVPLPELLHKLREERVERGFTPYLERQGMVGFGFAAESPQLFSLGQTVARVFWPLAKKIPGLGALERMPIPAQITFGRSI</sequence>
<dbReference type="InterPro" id="IPR037171">
    <property type="entry name" value="NagB/RpiA_transferase-like"/>
</dbReference>
<dbReference type="Gene3D" id="3.40.50.10420">
    <property type="entry name" value="NagB/RpiA/CoA transferase-like"/>
    <property type="match status" value="1"/>
</dbReference>
<reference evidence="9" key="1">
    <citation type="submission" date="2020-07" db="EMBL/GenBank/DDBJ databases">
        <title>Huge and variable diversity of episymbiotic CPR bacteria and DPANN archaea in groundwater ecosystems.</title>
        <authorList>
            <person name="He C.Y."/>
            <person name="Keren R."/>
            <person name="Whittaker M."/>
            <person name="Farag I.F."/>
            <person name="Doudna J."/>
            <person name="Cate J.H.D."/>
            <person name="Banfield J.F."/>
        </authorList>
    </citation>
    <scope>NUCLEOTIDE SEQUENCE</scope>
    <source>
        <strain evidence="9">NC_groundwater_1664_Pr3_B-0.1um_52_9</strain>
    </source>
</reference>
<dbReference type="InterPro" id="IPR024185">
    <property type="entry name" value="FTHF_cligase-like_sf"/>
</dbReference>
<dbReference type="NCBIfam" id="TIGR00273">
    <property type="entry name" value="LutB/LldF family L-lactate oxidation iron-sulfur protein"/>
    <property type="match status" value="1"/>
</dbReference>
<evidence type="ECO:0000259" key="8">
    <source>
        <dbReference type="PROSITE" id="PS51379"/>
    </source>
</evidence>
<proteinExistence type="predicted"/>
<dbReference type="InterPro" id="IPR017896">
    <property type="entry name" value="4Fe4S_Fe-S-bd"/>
</dbReference>
<gene>
    <name evidence="9" type="ORF">HY912_21320</name>
</gene>
<dbReference type="AlphaFoldDB" id="A0A9D6Z2C4"/>
<evidence type="ECO:0000313" key="9">
    <source>
        <dbReference type="EMBL" id="MBI5252043.1"/>
    </source>
</evidence>
<dbReference type="PROSITE" id="PS51379">
    <property type="entry name" value="4FE4S_FER_2"/>
    <property type="match status" value="1"/>
</dbReference>
<evidence type="ECO:0000313" key="10">
    <source>
        <dbReference type="Proteomes" id="UP000807825"/>
    </source>
</evidence>
<dbReference type="InterPro" id="IPR003741">
    <property type="entry name" value="LUD_dom"/>
</dbReference>
<keyword evidence="6" id="KW-0408">Iron</keyword>
<keyword evidence="7" id="KW-0411">Iron-sulfur</keyword>
<evidence type="ECO:0000256" key="6">
    <source>
        <dbReference type="ARBA" id="ARBA00023004"/>
    </source>
</evidence>
<keyword evidence="2" id="KW-0004">4Fe-4S</keyword>
<evidence type="ECO:0000256" key="1">
    <source>
        <dbReference type="ARBA" id="ARBA00022448"/>
    </source>
</evidence>
<evidence type="ECO:0000256" key="5">
    <source>
        <dbReference type="ARBA" id="ARBA00022982"/>
    </source>
</evidence>
<dbReference type="PANTHER" id="PTHR47153:SF2">
    <property type="entry name" value="LACTATE UTILIZATION PROTEIN B"/>
    <property type="match status" value="1"/>
</dbReference>
<evidence type="ECO:0000256" key="3">
    <source>
        <dbReference type="ARBA" id="ARBA00022723"/>
    </source>
</evidence>
<keyword evidence="5" id="KW-0249">Electron transport</keyword>
<dbReference type="SUPFAM" id="SSF54862">
    <property type="entry name" value="4Fe-4S ferredoxins"/>
    <property type="match status" value="1"/>
</dbReference>
<dbReference type="GO" id="GO:0051539">
    <property type="term" value="F:4 iron, 4 sulfur cluster binding"/>
    <property type="evidence" value="ECO:0007669"/>
    <property type="project" value="UniProtKB-KW"/>
</dbReference>
<dbReference type="SUPFAM" id="SSF100950">
    <property type="entry name" value="NagB/RpiA/CoA transferase-like"/>
    <property type="match status" value="1"/>
</dbReference>
<dbReference type="InterPro" id="IPR017900">
    <property type="entry name" value="4Fe4S_Fe_S_CS"/>
</dbReference>
<dbReference type="PROSITE" id="PS00198">
    <property type="entry name" value="4FE4S_FER_1"/>
    <property type="match status" value="1"/>
</dbReference>
<evidence type="ECO:0000256" key="4">
    <source>
        <dbReference type="ARBA" id="ARBA00022737"/>
    </source>
</evidence>
<keyword evidence="4" id="KW-0677">Repeat</keyword>
<dbReference type="Pfam" id="PF02589">
    <property type="entry name" value="LUD_dom"/>
    <property type="match status" value="1"/>
</dbReference>
<evidence type="ECO:0000256" key="7">
    <source>
        <dbReference type="ARBA" id="ARBA00023014"/>
    </source>
</evidence>
<dbReference type="EMBL" id="JACRDE010000556">
    <property type="protein sequence ID" value="MBI5252043.1"/>
    <property type="molecule type" value="Genomic_DNA"/>
</dbReference>
<keyword evidence="3" id="KW-0479">Metal-binding</keyword>
<name>A0A9D6Z2C4_9BACT</name>
<keyword evidence="1" id="KW-0813">Transport</keyword>
<dbReference type="Gene3D" id="1.10.1060.10">
    <property type="entry name" value="Alpha-helical ferredoxin"/>
    <property type="match status" value="1"/>
</dbReference>
<dbReference type="PANTHER" id="PTHR47153">
    <property type="entry name" value="LACTATE UTILIZATION PROTEIN B"/>
    <property type="match status" value="1"/>
</dbReference>
<dbReference type="GO" id="GO:0046872">
    <property type="term" value="F:metal ion binding"/>
    <property type="evidence" value="ECO:0007669"/>
    <property type="project" value="UniProtKB-KW"/>
</dbReference>
<feature type="domain" description="4Fe-4S ferredoxin-type" evidence="8">
    <location>
        <begin position="302"/>
        <end position="331"/>
    </location>
</feature>
<organism evidence="9 10">
    <name type="scientific">Desulfomonile tiedjei</name>
    <dbReference type="NCBI Taxonomy" id="2358"/>
    <lineage>
        <taxon>Bacteria</taxon>
        <taxon>Pseudomonadati</taxon>
        <taxon>Thermodesulfobacteriota</taxon>
        <taxon>Desulfomonilia</taxon>
        <taxon>Desulfomonilales</taxon>
        <taxon>Desulfomonilaceae</taxon>
        <taxon>Desulfomonile</taxon>
    </lineage>
</organism>
<dbReference type="Pfam" id="PF13183">
    <property type="entry name" value="Fer4_8"/>
    <property type="match status" value="1"/>
</dbReference>